<name>A0A146LGH3_LYGHE</name>
<proteinExistence type="predicted"/>
<feature type="non-terminal residue" evidence="2">
    <location>
        <position position="1"/>
    </location>
</feature>
<evidence type="ECO:0000259" key="1">
    <source>
        <dbReference type="PROSITE" id="PS50878"/>
    </source>
</evidence>
<feature type="non-terminal residue" evidence="2">
    <location>
        <position position="139"/>
    </location>
</feature>
<dbReference type="PROSITE" id="PS50878">
    <property type="entry name" value="RT_POL"/>
    <property type="match status" value="1"/>
</dbReference>
<reference evidence="2" key="1">
    <citation type="journal article" date="2016" name="Gigascience">
        <title>De novo construction of an expanded transcriptome assembly for the western tarnished plant bug, Lygus hesperus.</title>
        <authorList>
            <person name="Tassone E.E."/>
            <person name="Geib S.M."/>
            <person name="Hall B."/>
            <person name="Fabrick J.A."/>
            <person name="Brent C.S."/>
            <person name="Hull J.J."/>
        </authorList>
    </citation>
    <scope>NUCLEOTIDE SEQUENCE</scope>
</reference>
<evidence type="ECO:0000313" key="2">
    <source>
        <dbReference type="EMBL" id="JAQ06475.1"/>
    </source>
</evidence>
<dbReference type="AlphaFoldDB" id="A0A146LGH3"/>
<gene>
    <name evidence="2" type="ORF">g.22683</name>
</gene>
<dbReference type="InterPro" id="IPR000477">
    <property type="entry name" value="RT_dom"/>
</dbReference>
<protein>
    <recommendedName>
        <fullName evidence="1">Reverse transcriptase domain-containing protein</fullName>
    </recommendedName>
</protein>
<accession>A0A146LGH3</accession>
<sequence>QGSHIGPLIFLIMINGVSESFTGVRFLVFADDLKIFSYIRHPRTARGCRVVSIDWEFGVLIITFFLTRVNAQLPPSHEPKFPYFGTIFSRALTVLARVSVARDLGVFLDEKLSFSSHMDLISSRAMRALLIGYVAFKLH</sequence>
<organism evidence="2">
    <name type="scientific">Lygus hesperus</name>
    <name type="common">Western plant bug</name>
    <dbReference type="NCBI Taxonomy" id="30085"/>
    <lineage>
        <taxon>Eukaryota</taxon>
        <taxon>Metazoa</taxon>
        <taxon>Ecdysozoa</taxon>
        <taxon>Arthropoda</taxon>
        <taxon>Hexapoda</taxon>
        <taxon>Insecta</taxon>
        <taxon>Pterygota</taxon>
        <taxon>Neoptera</taxon>
        <taxon>Paraneoptera</taxon>
        <taxon>Hemiptera</taxon>
        <taxon>Heteroptera</taxon>
        <taxon>Panheteroptera</taxon>
        <taxon>Cimicomorpha</taxon>
        <taxon>Miridae</taxon>
        <taxon>Mirini</taxon>
        <taxon>Lygus</taxon>
    </lineage>
</organism>
<dbReference type="EMBL" id="GDHC01012154">
    <property type="protein sequence ID" value="JAQ06475.1"/>
    <property type="molecule type" value="Transcribed_RNA"/>
</dbReference>
<feature type="domain" description="Reverse transcriptase" evidence="1">
    <location>
        <begin position="1"/>
        <end position="88"/>
    </location>
</feature>